<feature type="domain" description="Wbp11/ELF5/Saf1 N-terminal" evidence="2">
    <location>
        <begin position="3"/>
        <end position="78"/>
    </location>
</feature>
<evidence type="ECO:0000313" key="3">
    <source>
        <dbReference type="Proteomes" id="UP000038045"/>
    </source>
</evidence>
<name>A0A0N4Z217_PARTI</name>
<evidence type="ECO:0000313" key="4">
    <source>
        <dbReference type="WBParaSite" id="PTRK_0000091300.1"/>
    </source>
</evidence>
<feature type="compositionally biased region" description="Basic and acidic residues" evidence="1">
    <location>
        <begin position="289"/>
        <end position="310"/>
    </location>
</feature>
<dbReference type="GO" id="GO:0006396">
    <property type="term" value="P:RNA processing"/>
    <property type="evidence" value="ECO:0007669"/>
    <property type="project" value="InterPro"/>
</dbReference>
<dbReference type="STRING" id="131310.A0A0N4Z217"/>
<evidence type="ECO:0000256" key="1">
    <source>
        <dbReference type="SAM" id="MobiDB-lite"/>
    </source>
</evidence>
<dbReference type="Proteomes" id="UP000038045">
    <property type="component" value="Unplaced"/>
</dbReference>
<proteinExistence type="predicted"/>
<feature type="region of interest" description="Disordered" evidence="1">
    <location>
        <begin position="1"/>
        <end position="40"/>
    </location>
</feature>
<feature type="compositionally biased region" description="Polar residues" evidence="1">
    <location>
        <begin position="26"/>
        <end position="35"/>
    </location>
</feature>
<dbReference type="AlphaFoldDB" id="A0A0N4Z217"/>
<keyword evidence="3" id="KW-1185">Reference proteome</keyword>
<dbReference type="WBParaSite" id="PTRK_0000091300.1">
    <property type="protein sequence ID" value="PTRK_0000091300.1"/>
    <property type="gene ID" value="PTRK_0000091300"/>
</dbReference>
<accession>A0A0N4Z217</accession>
<feature type="region of interest" description="Disordered" evidence="1">
    <location>
        <begin position="283"/>
        <end position="314"/>
    </location>
</feature>
<sequence length="326" mass="37471">MAKGFNPVEAERRRQKNRHHKKSKQLRVTQKQHNMTTKDYEGILKHMRQLDENEAKKKMPIKACEEKRKKLKQQYLEIIKFYRQSDNKPKIMELESKLRIYENERDFQMSVYLAEMTAENPSDIPLPPGPEISSSLLINFPSTSLGVTGNPCEEIPGPPPGPIPNLVEVNKKLRKIFRYDETGGSYQPGNNFTTDKGNYISGSSSQYVIEERNIEQKATTREFRKFDPSSNDNNATAQISSAPLKRDMLKEATKIVPAHLFVKRDNISQKTKSINISTGADFSITTSHQSKEGKKNRKDDEDNNSRKTENTDDAYELFMKQINNLI</sequence>
<dbReference type="InterPro" id="IPR019007">
    <property type="entry name" value="Wbp11/ELF5/Saf1_N"/>
</dbReference>
<evidence type="ECO:0000259" key="2">
    <source>
        <dbReference type="Pfam" id="PF09429"/>
    </source>
</evidence>
<organism evidence="3 4">
    <name type="scientific">Parastrongyloides trichosuri</name>
    <name type="common">Possum-specific nematode worm</name>
    <dbReference type="NCBI Taxonomy" id="131310"/>
    <lineage>
        <taxon>Eukaryota</taxon>
        <taxon>Metazoa</taxon>
        <taxon>Ecdysozoa</taxon>
        <taxon>Nematoda</taxon>
        <taxon>Chromadorea</taxon>
        <taxon>Rhabditida</taxon>
        <taxon>Tylenchina</taxon>
        <taxon>Panagrolaimomorpha</taxon>
        <taxon>Strongyloidoidea</taxon>
        <taxon>Strongyloididae</taxon>
        <taxon>Parastrongyloides</taxon>
    </lineage>
</organism>
<feature type="compositionally biased region" description="Basic residues" evidence="1">
    <location>
        <begin position="13"/>
        <end position="25"/>
    </location>
</feature>
<protein>
    <submittedName>
        <fullName evidence="4">WW domain-binding protein 11</fullName>
    </submittedName>
</protein>
<dbReference type="Pfam" id="PF09429">
    <property type="entry name" value="Wbp11"/>
    <property type="match status" value="1"/>
</dbReference>
<reference evidence="4" key="1">
    <citation type="submission" date="2017-02" db="UniProtKB">
        <authorList>
            <consortium name="WormBaseParasite"/>
        </authorList>
    </citation>
    <scope>IDENTIFICATION</scope>
</reference>